<comment type="caution">
    <text evidence="1">The sequence shown here is derived from an EMBL/GenBank/DDBJ whole genome shotgun (WGS) entry which is preliminary data.</text>
</comment>
<dbReference type="OrthoDB" id="4230650at2"/>
<protein>
    <submittedName>
        <fullName evidence="1">Transcriptional regulator</fullName>
    </submittedName>
</protein>
<proteinExistence type="predicted"/>
<accession>A0A540VZ41</accession>
<gene>
    <name evidence="1" type="ORF">E6W39_06795</name>
</gene>
<reference evidence="1 2" key="1">
    <citation type="submission" date="2019-06" db="EMBL/GenBank/DDBJ databases">
        <title>Description of Kitasatospora acidophila sp. nov. isolated from pine grove soil, and reclassification of Streptomyces novaecaesareae to Kitasatospora novaeceasareae comb. nov.</title>
        <authorList>
            <person name="Kim M.J."/>
        </authorList>
    </citation>
    <scope>NUCLEOTIDE SEQUENCE [LARGE SCALE GENOMIC DNA]</scope>
    <source>
        <strain evidence="1 2">MMS16-CNU292</strain>
    </source>
</reference>
<keyword evidence="2" id="KW-1185">Reference proteome</keyword>
<evidence type="ECO:0000313" key="1">
    <source>
        <dbReference type="EMBL" id="TQF02039.1"/>
    </source>
</evidence>
<dbReference type="EMBL" id="VIGB01000003">
    <property type="protein sequence ID" value="TQF02039.1"/>
    <property type="molecule type" value="Genomic_DNA"/>
</dbReference>
<name>A0A540VZ41_9ACTN</name>
<sequence length="105" mass="11381">MLAIPKETHCPAASPSQRRLAIQLADMIPGAAAVRVSLVDPCHQWPHPHASAMDTAGQPVRLKRVVAKTAARWVLRTWPDADWRLPHTLDLGTGELALAVAGRGR</sequence>
<dbReference type="Proteomes" id="UP000319103">
    <property type="component" value="Unassembled WGS sequence"/>
</dbReference>
<dbReference type="AlphaFoldDB" id="A0A540VZ41"/>
<organism evidence="1 2">
    <name type="scientific">Kitasatospora acidiphila</name>
    <dbReference type="NCBI Taxonomy" id="2567942"/>
    <lineage>
        <taxon>Bacteria</taxon>
        <taxon>Bacillati</taxon>
        <taxon>Actinomycetota</taxon>
        <taxon>Actinomycetes</taxon>
        <taxon>Kitasatosporales</taxon>
        <taxon>Streptomycetaceae</taxon>
        <taxon>Kitasatospora</taxon>
    </lineage>
</organism>
<evidence type="ECO:0000313" key="2">
    <source>
        <dbReference type="Proteomes" id="UP000319103"/>
    </source>
</evidence>